<organism evidence="1">
    <name type="scientific">Mesocestoides corti</name>
    <name type="common">Flatworm</name>
    <dbReference type="NCBI Taxonomy" id="53468"/>
    <lineage>
        <taxon>Eukaryota</taxon>
        <taxon>Metazoa</taxon>
        <taxon>Spiralia</taxon>
        <taxon>Lophotrochozoa</taxon>
        <taxon>Platyhelminthes</taxon>
        <taxon>Cestoda</taxon>
        <taxon>Eucestoda</taxon>
        <taxon>Cyclophyllidea</taxon>
        <taxon>Mesocestoididae</taxon>
        <taxon>Mesocestoides</taxon>
    </lineage>
</organism>
<evidence type="ECO:0000313" key="1">
    <source>
        <dbReference type="WBParaSite" id="MCU_005757-RA"/>
    </source>
</evidence>
<protein>
    <submittedName>
        <fullName evidence="1">Uncharacterized protein</fullName>
    </submittedName>
</protein>
<dbReference type="WBParaSite" id="MCU_005757-RA">
    <property type="protein sequence ID" value="MCU_005757-RA"/>
    <property type="gene ID" value="MCU_005757"/>
</dbReference>
<name>A0A5K3F8A3_MESCO</name>
<reference evidence="1" key="1">
    <citation type="submission" date="2019-11" db="UniProtKB">
        <authorList>
            <consortium name="WormBaseParasite"/>
        </authorList>
    </citation>
    <scope>IDENTIFICATION</scope>
</reference>
<sequence>MQIKSDHEKEPVAHFSGQGEIGVNARKRGHIHFTLGPHRLEGGTSTYTTGIAAWHLRCKRHIWLSSAHYLASQFRHCWRLIRSSNSRTRSGNCSEAFRLPNVRTPTVVNSVGDHLAYVRRVPEFDPLSPLNFPRAVTLVQ</sequence>
<proteinExistence type="predicted"/>
<dbReference type="AlphaFoldDB" id="A0A5K3F8A3"/>
<accession>A0A5K3F8A3</accession>